<reference evidence="3 4" key="1">
    <citation type="submission" date="2020-08" db="EMBL/GenBank/DDBJ databases">
        <title>Sequencing the genomes of 1000 actinobacteria strains.</title>
        <authorList>
            <person name="Klenk H.-P."/>
        </authorList>
    </citation>
    <scope>NUCLEOTIDE SEQUENCE [LARGE SCALE GENOMIC DNA]</scope>
    <source>
        <strain evidence="3 4">DSM 20419</strain>
    </source>
</reference>
<dbReference type="GO" id="GO:0008360">
    <property type="term" value="P:regulation of cell shape"/>
    <property type="evidence" value="ECO:0007669"/>
    <property type="project" value="UniProtKB-KW"/>
</dbReference>
<dbReference type="Pfam" id="PF08245">
    <property type="entry name" value="Mur_ligase_M"/>
    <property type="match status" value="1"/>
</dbReference>
<dbReference type="UniPathway" id="UPA00219"/>
<dbReference type="GO" id="GO:0071555">
    <property type="term" value="P:cell wall organization"/>
    <property type="evidence" value="ECO:0007669"/>
    <property type="project" value="UniProtKB-KW"/>
</dbReference>
<keyword evidence="1" id="KW-0067">ATP-binding</keyword>
<keyword evidence="1" id="KW-0479">Metal-binding</keyword>
<comment type="catalytic activity">
    <reaction evidence="1">
        <text>beta-D-GlcNAc-(1-&gt;4)-Mur2Ac(oyl-L-Ala-gamma-D-O-P-Glu-L-Lys-D-Ala-D-Ala)-di-trans,octa-cis-undecaprenyl diphosphate + NH4(+) = beta-D-GlcNAc-(1-&gt;4)-Mur2Ac(oyl-L-Ala-D-isoglutaminyl-L-Lys-D-Ala-D-Ala)-di-trans,octa-cis-undecaprenyl diphosphate + phosphate + H(+)</text>
        <dbReference type="Rhea" id="RHEA:57932"/>
        <dbReference type="ChEBI" id="CHEBI:15378"/>
        <dbReference type="ChEBI" id="CHEBI:28938"/>
        <dbReference type="ChEBI" id="CHEBI:43474"/>
        <dbReference type="ChEBI" id="CHEBI:62233"/>
        <dbReference type="ChEBI" id="CHEBI:143132"/>
    </reaction>
</comment>
<organism evidence="3 4">
    <name type="scientific">Pseudoclavibacter helvolus</name>
    <dbReference type="NCBI Taxonomy" id="255205"/>
    <lineage>
        <taxon>Bacteria</taxon>
        <taxon>Bacillati</taxon>
        <taxon>Actinomycetota</taxon>
        <taxon>Actinomycetes</taxon>
        <taxon>Micrococcales</taxon>
        <taxon>Microbacteriaceae</taxon>
        <taxon>Pseudoclavibacter</taxon>
    </lineage>
</organism>
<dbReference type="PANTHER" id="PTHR23135">
    <property type="entry name" value="MUR LIGASE FAMILY MEMBER"/>
    <property type="match status" value="1"/>
</dbReference>
<dbReference type="InterPro" id="IPR043703">
    <property type="entry name" value="Lipid_II_synth_MurT"/>
</dbReference>
<comment type="function">
    <text evidence="1">The lipid II isoglutaminyl synthase complex catalyzes the formation of alpha-D-isoglutamine in the cell wall lipid II stem peptide. The MurT subunit catalyzes the ATP-dependent amidation of D-glutamate residue of lipid II, converting it to an isoglutamine residue.</text>
</comment>
<keyword evidence="1" id="KW-0573">Peptidoglycan synthesis</keyword>
<comment type="catalytic activity">
    <reaction evidence="1">
        <text>beta-D-GlcNAc-(1-&gt;4)-Mur2Ac(oyl-L-Ala-gamma-D-Glu-L-Lys-D-Ala-D-Ala)-di-trans,octa-cis-undecaprenyl diphosphate + L-glutamine + ATP + H2O = beta-D-GlcNAc-(1-&gt;4)-Mur2Ac(oyl-L-Ala-D-isoglutaminyl-L-Lys-D-Ala-D-Ala)-di-trans,octa-cis-undecaprenyl diphosphate + L-glutamate + ADP + phosphate + H(+)</text>
        <dbReference type="Rhea" id="RHEA:57928"/>
        <dbReference type="ChEBI" id="CHEBI:15377"/>
        <dbReference type="ChEBI" id="CHEBI:15378"/>
        <dbReference type="ChEBI" id="CHEBI:29985"/>
        <dbReference type="ChEBI" id="CHEBI:30616"/>
        <dbReference type="ChEBI" id="CHEBI:43474"/>
        <dbReference type="ChEBI" id="CHEBI:58359"/>
        <dbReference type="ChEBI" id="CHEBI:60033"/>
        <dbReference type="ChEBI" id="CHEBI:62233"/>
        <dbReference type="ChEBI" id="CHEBI:456216"/>
        <dbReference type="EC" id="6.3.5.13"/>
    </reaction>
</comment>
<comment type="subunit">
    <text evidence="1">Forms a heterodimer with GatD.</text>
</comment>
<feature type="domain" description="Mur ligase central" evidence="2">
    <location>
        <begin position="57"/>
        <end position="225"/>
    </location>
</feature>
<accession>A0A7W4UMN4</accession>
<dbReference type="Proteomes" id="UP000545286">
    <property type="component" value="Unassembled WGS sequence"/>
</dbReference>
<dbReference type="HAMAP" id="MF_02214">
    <property type="entry name" value="Lipid_II_synth_MurT"/>
    <property type="match status" value="1"/>
</dbReference>
<protein>
    <recommendedName>
        <fullName evidence="1">Lipid II isoglutaminyl synthase (glutamine-hydrolyzing) subunit MurT</fullName>
        <ecNumber evidence="1">6.3.5.13</ecNumber>
    </recommendedName>
</protein>
<gene>
    <name evidence="1" type="primary">murT</name>
    <name evidence="3" type="ORF">FHX72_000779</name>
</gene>
<keyword evidence="1" id="KW-0436">Ligase</keyword>
<comment type="caution">
    <text evidence="1">Lacks conserved residue(s) required for the propagation of feature annotation.</text>
</comment>
<dbReference type="InterPro" id="IPR036565">
    <property type="entry name" value="Mur-like_cat_sf"/>
</dbReference>
<comment type="pathway">
    <text evidence="1">Cell wall biogenesis; peptidoglycan biosynthesis.</text>
</comment>
<evidence type="ECO:0000313" key="3">
    <source>
        <dbReference type="EMBL" id="MBB2956667.1"/>
    </source>
</evidence>
<evidence type="ECO:0000256" key="1">
    <source>
        <dbReference type="HAMAP-Rule" id="MF_02214"/>
    </source>
</evidence>
<dbReference type="EMBL" id="JACHWJ010000001">
    <property type="protein sequence ID" value="MBB2956667.1"/>
    <property type="molecule type" value="Genomic_DNA"/>
</dbReference>
<dbReference type="Gene3D" id="3.40.1190.10">
    <property type="entry name" value="Mur-like, catalytic domain"/>
    <property type="match status" value="1"/>
</dbReference>
<dbReference type="GO" id="GO:0016881">
    <property type="term" value="F:acid-amino acid ligase activity"/>
    <property type="evidence" value="ECO:0007669"/>
    <property type="project" value="InterPro"/>
</dbReference>
<dbReference type="PANTHER" id="PTHR23135:SF7">
    <property type="entry name" value="LIPID II ISOGLUTAMINYL SYNTHASE (GLUTAMINE-HYDROLYZING) SUBUNIT MURT"/>
    <property type="match status" value="1"/>
</dbReference>
<keyword evidence="1" id="KW-0961">Cell wall biogenesis/degradation</keyword>
<dbReference type="AlphaFoldDB" id="A0A7W4UMN4"/>
<sequence>MGGKLRRMIAVGLGRSARGAMRLRGGGSAVPGRVALAISPDFLETAVAKLPLGVIFVSGSNGKSTTTHFLTRMLRRHGLRVFTNSSGGNLPQGIASSMLPDVDVNGNLRADIAVLEVDEAYGPRLLGHLHPRGVLLLNVQVDQLNRFYDPSRVTEFLRTIAAACGDFSVLNADDASLRSLPLSLEAPVTWFGVAPELIEQSPNGLSNFDDISAASVEVAAGDRAVQVVALSGRDATLRIGDEELAIKLPARGLHYALDAAGAAATAQRILGDSFVPALVAEALGESQTVYGRGEVMSVRGEDIEIIMMKNPPSLQMNLDALEEAPEQVFVSVDEGTPDPSWIFGADLSRLDHVDVVSGTKAWQIAARLGYGDIPVGLVEPSLGEALDKFLALPKPSRGMKTMIVNYEQMMSIRRRLGQSGIEGKVNS</sequence>
<dbReference type="GO" id="GO:0140282">
    <property type="term" value="F:carbon-nitrogen ligase activity on lipid II"/>
    <property type="evidence" value="ECO:0007669"/>
    <property type="project" value="UniProtKB-UniRule"/>
</dbReference>
<keyword evidence="1" id="KW-0133">Cell shape</keyword>
<comment type="catalytic activity">
    <reaction evidence="1">
        <text>beta-D-GlcNAc-(1-&gt;4)-Mur2Ac(oyl-L-Ala-gamma-D-Glu-L-Lys-D-Ala-D-Ala)-di-trans,octa-cis-undecaprenyl diphosphate + ATP = beta-D-GlcNAc-(1-&gt;4)-Mur2Ac(oyl-L-Ala-gamma-D-O-P-Glu-L-Lys-D-Ala-D-Ala)-di-trans,octa-cis-undecaprenyl diphosphate + ADP</text>
        <dbReference type="Rhea" id="RHEA:59488"/>
        <dbReference type="ChEBI" id="CHEBI:30616"/>
        <dbReference type="ChEBI" id="CHEBI:60033"/>
        <dbReference type="ChEBI" id="CHEBI:143132"/>
        <dbReference type="ChEBI" id="CHEBI:456216"/>
    </reaction>
</comment>
<evidence type="ECO:0000313" key="4">
    <source>
        <dbReference type="Proteomes" id="UP000545286"/>
    </source>
</evidence>
<dbReference type="GO" id="GO:0005524">
    <property type="term" value="F:ATP binding"/>
    <property type="evidence" value="ECO:0007669"/>
    <property type="project" value="UniProtKB-UniRule"/>
</dbReference>
<dbReference type="RefSeq" id="WP_235812804.1">
    <property type="nucleotide sequence ID" value="NZ_CZJS01000142.1"/>
</dbReference>
<evidence type="ECO:0000259" key="2">
    <source>
        <dbReference type="Pfam" id="PF08245"/>
    </source>
</evidence>
<dbReference type="GO" id="GO:0046872">
    <property type="term" value="F:metal ion binding"/>
    <property type="evidence" value="ECO:0007669"/>
    <property type="project" value="UniProtKB-KW"/>
</dbReference>
<dbReference type="InterPro" id="IPR013221">
    <property type="entry name" value="Mur_ligase_cen"/>
</dbReference>
<keyword evidence="1" id="KW-0547">Nucleotide-binding</keyword>
<comment type="similarity">
    <text evidence="1">Belongs to the MurCDEF family. MurT subfamily.</text>
</comment>
<dbReference type="EC" id="6.3.5.13" evidence="1"/>
<proteinExistence type="inferred from homology"/>
<comment type="caution">
    <text evidence="3">The sequence shown here is derived from an EMBL/GenBank/DDBJ whole genome shotgun (WGS) entry which is preliminary data.</text>
</comment>
<dbReference type="GO" id="GO:0009252">
    <property type="term" value="P:peptidoglycan biosynthetic process"/>
    <property type="evidence" value="ECO:0007669"/>
    <property type="project" value="UniProtKB-UniRule"/>
</dbReference>
<dbReference type="SUPFAM" id="SSF53623">
    <property type="entry name" value="MurD-like peptide ligases, catalytic domain"/>
    <property type="match status" value="1"/>
</dbReference>
<name>A0A7W4UMN4_9MICO</name>
<keyword evidence="4" id="KW-1185">Reference proteome</keyword>